<reference evidence="7" key="1">
    <citation type="submission" date="2024-05" db="EMBL/GenBank/DDBJ databases">
        <title>Campylobacter coli isolated from environmental waters in Slovenia.</title>
        <authorList>
            <person name="Zautner A.E."/>
            <person name="Bunk B."/>
            <person name="Riedel T."/>
            <person name="Sproeer C."/>
        </authorList>
    </citation>
    <scope>NUCLEOTIDE SEQUENCE</scope>
    <source>
        <strain evidence="7">CCS1377</strain>
    </source>
</reference>
<evidence type="ECO:0000256" key="5">
    <source>
        <dbReference type="HAMAP-Rule" id="MF_00651"/>
    </source>
</evidence>
<evidence type="ECO:0000256" key="3">
    <source>
        <dbReference type="ARBA" id="ARBA00022722"/>
    </source>
</evidence>
<keyword evidence="4 5" id="KW-0378">Hydrolase</keyword>
<dbReference type="RefSeq" id="WP_348518972.1">
    <property type="nucleotide sequence ID" value="NZ_CP155620.1"/>
</dbReference>
<evidence type="ECO:0000313" key="7">
    <source>
        <dbReference type="EMBL" id="XBJ29875.1"/>
    </source>
</evidence>
<evidence type="ECO:0000259" key="6">
    <source>
        <dbReference type="SMART" id="SM00732"/>
    </source>
</evidence>
<keyword evidence="1 5" id="KW-0963">Cytoplasm</keyword>
<evidence type="ECO:0000256" key="2">
    <source>
        <dbReference type="ARBA" id="ARBA00022517"/>
    </source>
</evidence>
<dbReference type="InterPro" id="IPR006641">
    <property type="entry name" value="YqgF/RNaseH-like_dom"/>
</dbReference>
<dbReference type="EC" id="3.1.-.-" evidence="5"/>
<gene>
    <name evidence="7" type="primary">ruvX</name>
    <name evidence="7" type="ORF">AAH949_03305</name>
</gene>
<evidence type="ECO:0000256" key="4">
    <source>
        <dbReference type="ARBA" id="ARBA00022801"/>
    </source>
</evidence>
<dbReference type="NCBIfam" id="NF001026">
    <property type="entry name" value="PRK00109.2-2"/>
    <property type="match status" value="1"/>
</dbReference>
<dbReference type="EMBL" id="CP155620">
    <property type="protein sequence ID" value="XBJ29875.1"/>
    <property type="molecule type" value="Genomic_DNA"/>
</dbReference>
<dbReference type="InterPro" id="IPR005227">
    <property type="entry name" value="YqgF"/>
</dbReference>
<name>A0AAU7E9C6_9BACT</name>
<dbReference type="CDD" id="cd16964">
    <property type="entry name" value="YqgF"/>
    <property type="match status" value="1"/>
</dbReference>
<sequence length="128" mass="14245">MKTLALDVGLKRIGVALCVDGKIAIPLDAIMRKNRNQAAKEVQNLIQLHEISSLIIGIPKGGSSEEEMSRRIKHFVTLLEFNGEIHFVDESMTSREALEFGVINTRKKDGKLDSLAAFIMLKEFHGIV</sequence>
<dbReference type="InterPro" id="IPR037027">
    <property type="entry name" value="YqgF/RNaseH-like_dom_sf"/>
</dbReference>
<dbReference type="PANTHER" id="PTHR33317">
    <property type="entry name" value="POLYNUCLEOTIDYL TRANSFERASE, RIBONUCLEASE H-LIKE SUPERFAMILY PROTEIN"/>
    <property type="match status" value="1"/>
</dbReference>
<dbReference type="HAMAP" id="MF_00651">
    <property type="entry name" value="Nuclease_YqgF"/>
    <property type="match status" value="1"/>
</dbReference>
<dbReference type="InterPro" id="IPR012337">
    <property type="entry name" value="RNaseH-like_sf"/>
</dbReference>
<keyword evidence="3 5" id="KW-0540">Nuclease</keyword>
<feature type="domain" description="YqgF/RNase H-like" evidence="6">
    <location>
        <begin position="1"/>
        <end position="97"/>
    </location>
</feature>
<dbReference type="GO" id="GO:0000967">
    <property type="term" value="P:rRNA 5'-end processing"/>
    <property type="evidence" value="ECO:0007669"/>
    <property type="project" value="UniProtKB-UniRule"/>
</dbReference>
<dbReference type="Pfam" id="PF03652">
    <property type="entry name" value="RuvX"/>
    <property type="match status" value="1"/>
</dbReference>
<evidence type="ECO:0000256" key="1">
    <source>
        <dbReference type="ARBA" id="ARBA00022490"/>
    </source>
</evidence>
<dbReference type="GO" id="GO:0016788">
    <property type="term" value="F:hydrolase activity, acting on ester bonds"/>
    <property type="evidence" value="ECO:0007669"/>
    <property type="project" value="UniProtKB-UniRule"/>
</dbReference>
<proteinExistence type="inferred from homology"/>
<protein>
    <recommendedName>
        <fullName evidence="5">Putative pre-16S rRNA nuclease</fullName>
        <ecNumber evidence="5">3.1.-.-</ecNumber>
    </recommendedName>
</protein>
<dbReference type="GO" id="GO:0005829">
    <property type="term" value="C:cytosol"/>
    <property type="evidence" value="ECO:0007669"/>
    <property type="project" value="TreeGrafter"/>
</dbReference>
<dbReference type="GO" id="GO:0004518">
    <property type="term" value="F:nuclease activity"/>
    <property type="evidence" value="ECO:0007669"/>
    <property type="project" value="UniProtKB-KW"/>
</dbReference>
<dbReference type="Gene3D" id="3.30.420.140">
    <property type="entry name" value="YqgF/RNase H-like domain"/>
    <property type="match status" value="1"/>
</dbReference>
<comment type="similarity">
    <text evidence="5">Belongs to the YqgF HJR family.</text>
</comment>
<dbReference type="NCBIfam" id="TIGR00250">
    <property type="entry name" value="RNAse_H_YqgF"/>
    <property type="match status" value="1"/>
</dbReference>
<accession>A0AAU7E9C6</accession>
<comment type="function">
    <text evidence="5">Could be a nuclease involved in processing of the 5'-end of pre-16S rRNA.</text>
</comment>
<organism evidence="7">
    <name type="scientific">Campylobacter sp. CCS1377</name>
    <dbReference type="NCBI Taxonomy" id="3158229"/>
    <lineage>
        <taxon>Bacteria</taxon>
        <taxon>Pseudomonadati</taxon>
        <taxon>Campylobacterota</taxon>
        <taxon>Epsilonproteobacteria</taxon>
        <taxon>Campylobacterales</taxon>
        <taxon>Campylobacteraceae</taxon>
        <taxon>Campylobacter</taxon>
    </lineage>
</organism>
<dbReference type="SUPFAM" id="SSF53098">
    <property type="entry name" value="Ribonuclease H-like"/>
    <property type="match status" value="1"/>
</dbReference>
<dbReference type="PANTHER" id="PTHR33317:SF4">
    <property type="entry name" value="POLYNUCLEOTIDYL TRANSFERASE, RIBONUCLEASE H-LIKE SUPERFAMILY PROTEIN"/>
    <property type="match status" value="1"/>
</dbReference>
<comment type="subcellular location">
    <subcellularLocation>
        <location evidence="5">Cytoplasm</location>
    </subcellularLocation>
</comment>
<dbReference type="SMART" id="SM00732">
    <property type="entry name" value="YqgFc"/>
    <property type="match status" value="1"/>
</dbReference>
<keyword evidence="2 5" id="KW-0690">Ribosome biogenesis</keyword>
<dbReference type="AlphaFoldDB" id="A0AAU7E9C6"/>